<evidence type="ECO:0000259" key="1">
    <source>
        <dbReference type="Pfam" id="PF01471"/>
    </source>
</evidence>
<dbReference type="InterPro" id="IPR036365">
    <property type="entry name" value="PGBD-like_sf"/>
</dbReference>
<reference evidence="2 3" key="1">
    <citation type="submission" date="2006-09" db="EMBL/GenBank/DDBJ databases">
        <authorList>
            <person name="Emerson D."/>
            <person name="Ferriera S."/>
            <person name="Johnson J."/>
            <person name="Kravitz S."/>
            <person name="Halpern A."/>
            <person name="Remington K."/>
            <person name="Beeson K."/>
            <person name="Tran B."/>
            <person name="Rogers Y.-H."/>
            <person name="Friedman R."/>
            <person name="Venter J.C."/>
        </authorList>
    </citation>
    <scope>NUCLEOTIDE SEQUENCE [LARGE SCALE GENOMIC DNA]</scope>
    <source>
        <strain evidence="2 3">PV-1</strain>
    </source>
</reference>
<evidence type="ECO:0000313" key="3">
    <source>
        <dbReference type="Proteomes" id="UP000005297"/>
    </source>
</evidence>
<dbReference type="RefSeq" id="WP_009851290.1">
    <property type="nucleotide sequence ID" value="NZ_DS022295.1"/>
</dbReference>
<comment type="caution">
    <text evidence="2">The sequence shown here is derived from an EMBL/GenBank/DDBJ whole genome shotgun (WGS) entry which is preliminary data.</text>
</comment>
<dbReference type="EMBL" id="AATS01000001">
    <property type="protein sequence ID" value="EAU56146.1"/>
    <property type="molecule type" value="Genomic_DNA"/>
</dbReference>
<organism evidence="2 3">
    <name type="scientific">Mariprofundus ferrooxydans PV-1</name>
    <dbReference type="NCBI Taxonomy" id="314345"/>
    <lineage>
        <taxon>Bacteria</taxon>
        <taxon>Pseudomonadati</taxon>
        <taxon>Pseudomonadota</taxon>
        <taxon>Candidatius Mariprofundia</taxon>
        <taxon>Mariprofundales</taxon>
        <taxon>Mariprofundaceae</taxon>
        <taxon>Mariprofundus</taxon>
    </lineage>
</organism>
<name>Q0F2Z5_9PROT</name>
<feature type="domain" description="Peptidoglycan binding-like" evidence="1">
    <location>
        <begin position="69"/>
        <end position="130"/>
    </location>
</feature>
<dbReference type="InterPro" id="IPR036366">
    <property type="entry name" value="PGBDSf"/>
</dbReference>
<dbReference type="OrthoDB" id="5512443at2"/>
<dbReference type="HOGENOM" id="CLU_510741_0_0_0"/>
<proteinExistence type="predicted"/>
<accession>Q0F2Z5</accession>
<dbReference type="eggNOG" id="COG3409">
    <property type="taxonomic scope" value="Bacteria"/>
</dbReference>
<dbReference type="Pfam" id="PF01471">
    <property type="entry name" value="PG_binding_1"/>
    <property type="match status" value="1"/>
</dbReference>
<sequence>MTGQVNLAAGPESFRRSIAAGRKRMPPLLSKPVLEQYGLLAEAMDQASRDHIITPLPATRPESASEYSRSRLRTIRNRLFLLGYLERDSGRAALGPQLMSAITAFQQDARLSVASFVVDGWVGEQTWAALQELVSFEQPLDMERWFAGDVACPALVRAVGLRLFALGLARDHLSVISERACLEAALNGFVGVCSLLGVNNGTLKPELCPETLELLFDQDALVSMLALSKPPDLYVDKVSIKPFVLGMAKIELWLLGYDITPDGYAGGEVIVSDVRALDLKKTRLRNALTQYWIDSGMTRFQAELKAVKLVKRTYPALFSSLHADAADAEAGTESAILFSRLEEEITDKPALMQQVWNQLHVIGSRIWDGIRRTWRWFRAMLKRVAGRAVAWLGNIARLAYHYIINAYEAMQMVIRGVDESIRFFSQPVMRFYAPGHTEAPIASLMIHDRDFDFRLLLDHSDSSELANAMAGRLRKRSAMFAISCRCLAELLDILVGLLRQGLLTGWVALLMALLKLYQSIHYWAPRLLAAQQE</sequence>
<protein>
    <recommendedName>
        <fullName evidence="1">Peptidoglycan binding-like domain-containing protein</fullName>
    </recommendedName>
</protein>
<dbReference type="AlphaFoldDB" id="Q0F2Z5"/>
<evidence type="ECO:0000313" key="2">
    <source>
        <dbReference type="EMBL" id="EAU56146.1"/>
    </source>
</evidence>
<dbReference type="STRING" id="314344.AL013_04865"/>
<dbReference type="SUPFAM" id="SSF47090">
    <property type="entry name" value="PGBD-like"/>
    <property type="match status" value="1"/>
</dbReference>
<gene>
    <name evidence="2" type="ORF">SPV1_04978</name>
</gene>
<dbReference type="Proteomes" id="UP000005297">
    <property type="component" value="Unassembled WGS sequence"/>
</dbReference>
<dbReference type="InParanoid" id="Q0F2Z5"/>
<dbReference type="InterPro" id="IPR002477">
    <property type="entry name" value="Peptidoglycan-bd-like"/>
</dbReference>
<keyword evidence="3" id="KW-1185">Reference proteome</keyword>
<dbReference type="Gene3D" id="1.10.101.10">
    <property type="entry name" value="PGBD-like superfamily/PGBD"/>
    <property type="match status" value="1"/>
</dbReference>